<evidence type="ECO:0008006" key="5">
    <source>
        <dbReference type="Google" id="ProtNLM"/>
    </source>
</evidence>
<evidence type="ECO:0000259" key="2">
    <source>
        <dbReference type="PROSITE" id="PS50405"/>
    </source>
</evidence>
<gene>
    <name evidence="3" type="ORF">BG011_001011</name>
</gene>
<dbReference type="InterPro" id="IPR036282">
    <property type="entry name" value="Glutathione-S-Trfase_C_sf"/>
</dbReference>
<dbReference type="SUPFAM" id="SSF47616">
    <property type="entry name" value="GST C-terminal domain-like"/>
    <property type="match status" value="1"/>
</dbReference>
<dbReference type="Gene3D" id="3.40.30.10">
    <property type="entry name" value="Glutaredoxin"/>
    <property type="match status" value="1"/>
</dbReference>
<evidence type="ECO:0000259" key="1">
    <source>
        <dbReference type="PROSITE" id="PS50404"/>
    </source>
</evidence>
<evidence type="ECO:0000313" key="3">
    <source>
        <dbReference type="EMBL" id="KAG0261484.1"/>
    </source>
</evidence>
<feature type="domain" description="GST C-terminal" evidence="2">
    <location>
        <begin position="121"/>
        <end position="256"/>
    </location>
</feature>
<dbReference type="GO" id="GO:0006749">
    <property type="term" value="P:glutathione metabolic process"/>
    <property type="evidence" value="ECO:0007669"/>
    <property type="project" value="TreeGrafter"/>
</dbReference>
<accession>A0A9P6Q795</accession>
<dbReference type="GO" id="GO:0004364">
    <property type="term" value="F:glutathione transferase activity"/>
    <property type="evidence" value="ECO:0007669"/>
    <property type="project" value="TreeGrafter"/>
</dbReference>
<dbReference type="SUPFAM" id="SSF52833">
    <property type="entry name" value="Thioredoxin-like"/>
    <property type="match status" value="1"/>
</dbReference>
<dbReference type="OrthoDB" id="414243at2759"/>
<dbReference type="PROSITE" id="PS50404">
    <property type="entry name" value="GST_NTER"/>
    <property type="match status" value="1"/>
</dbReference>
<dbReference type="Gene3D" id="1.20.1050.10">
    <property type="match status" value="1"/>
</dbReference>
<evidence type="ECO:0000313" key="4">
    <source>
        <dbReference type="Proteomes" id="UP000726737"/>
    </source>
</evidence>
<dbReference type="AlphaFoldDB" id="A0A9P6Q795"/>
<dbReference type="Proteomes" id="UP000726737">
    <property type="component" value="Unassembled WGS sequence"/>
</dbReference>
<dbReference type="InterPro" id="IPR010987">
    <property type="entry name" value="Glutathione-S-Trfase_C-like"/>
</dbReference>
<protein>
    <recommendedName>
        <fullName evidence="5">Glutathione S-transferase</fullName>
    </recommendedName>
</protein>
<organism evidence="3 4">
    <name type="scientific">Mortierella polycephala</name>
    <dbReference type="NCBI Taxonomy" id="41804"/>
    <lineage>
        <taxon>Eukaryota</taxon>
        <taxon>Fungi</taxon>
        <taxon>Fungi incertae sedis</taxon>
        <taxon>Mucoromycota</taxon>
        <taxon>Mortierellomycotina</taxon>
        <taxon>Mortierellomycetes</taxon>
        <taxon>Mortierellales</taxon>
        <taxon>Mortierellaceae</taxon>
        <taxon>Mortierella</taxon>
    </lineage>
</organism>
<name>A0A9P6Q795_9FUNG</name>
<comment type="caution">
    <text evidence="3">The sequence shown here is derived from an EMBL/GenBank/DDBJ whole genome shotgun (WGS) entry which is preliminary data.</text>
</comment>
<dbReference type="Pfam" id="PF14497">
    <property type="entry name" value="GST_C_3"/>
    <property type="match status" value="1"/>
</dbReference>
<sequence>MTPQPKNRPKLTYKSEDSAFTSSEKSQMLAMTENKDLNFTFIYWDIASVGSTSRDILEYGKANYKNESPTDEGWNDGKVQTAFSVLPILKISGPNGKELFISESEVIDTFLAERFGLLGNNPWEALTICSFYSNIHYLRERCFSEVMVSNPKDRKAARDEFLSTTLRKFLEDHEFHLQENGNNGHYVGNKLSLADIHLWNVVHFFKTVPWGSMVLDAFAEYEAVWNVKENVEQLPELETWRSSALFGKYEENSRAWYAKRGVPEDVKEV</sequence>
<dbReference type="EMBL" id="JAAAJA010000124">
    <property type="protein sequence ID" value="KAG0261484.1"/>
    <property type="molecule type" value="Genomic_DNA"/>
</dbReference>
<dbReference type="InterPro" id="IPR050213">
    <property type="entry name" value="GST_superfamily"/>
</dbReference>
<dbReference type="PROSITE" id="PS50405">
    <property type="entry name" value="GST_CTER"/>
    <property type="match status" value="1"/>
</dbReference>
<dbReference type="InterPro" id="IPR036249">
    <property type="entry name" value="Thioredoxin-like_sf"/>
</dbReference>
<proteinExistence type="predicted"/>
<dbReference type="InterPro" id="IPR004045">
    <property type="entry name" value="Glutathione_S-Trfase_N"/>
</dbReference>
<keyword evidence="4" id="KW-1185">Reference proteome</keyword>
<reference evidence="3" key="1">
    <citation type="journal article" date="2020" name="Fungal Divers.">
        <title>Resolving the Mortierellaceae phylogeny through synthesis of multi-gene phylogenetics and phylogenomics.</title>
        <authorList>
            <person name="Vandepol N."/>
            <person name="Liber J."/>
            <person name="Desiro A."/>
            <person name="Na H."/>
            <person name="Kennedy M."/>
            <person name="Barry K."/>
            <person name="Grigoriev I.V."/>
            <person name="Miller A.N."/>
            <person name="O'Donnell K."/>
            <person name="Stajich J.E."/>
            <person name="Bonito G."/>
        </authorList>
    </citation>
    <scope>NUCLEOTIDE SEQUENCE</scope>
    <source>
        <strain evidence="3">KOD948</strain>
    </source>
</reference>
<feature type="domain" description="GST N-terminal" evidence="1">
    <location>
        <begin position="37"/>
        <end position="119"/>
    </location>
</feature>
<dbReference type="PANTHER" id="PTHR11571">
    <property type="entry name" value="GLUTATHIONE S-TRANSFERASE"/>
    <property type="match status" value="1"/>
</dbReference>
<dbReference type="InterPro" id="IPR004046">
    <property type="entry name" value="GST_C"/>
</dbReference>